<dbReference type="EMBL" id="JBOK01000027">
    <property type="protein sequence ID" value="EXU78761.1"/>
    <property type="molecule type" value="Genomic_DNA"/>
</dbReference>
<dbReference type="Pfam" id="PF08748">
    <property type="entry name" value="Phage_TAC_4"/>
    <property type="match status" value="1"/>
</dbReference>
<dbReference type="PATRIC" id="fig|1457173.3.peg.3354"/>
<sequence>MTEQIARTVRLGQKPSGIPDVVKYTGLDGAEYMIPVTFKYRTLTEFGALLDEVFSQTLPPATGADGKLSSKSVQQGQVHVNGQYMHLILLDWGLDVPLTLQACIQLADEDPAAARALMNKYRELITVGRSGN</sequence>
<dbReference type="AlphaFoldDB" id="A0A014MAK0"/>
<dbReference type="RefSeq" id="WP_043387025.1">
    <property type="nucleotide sequence ID" value="NZ_JBOK01000027.1"/>
</dbReference>
<gene>
    <name evidence="1" type="ORF">AX13_09735</name>
</gene>
<evidence type="ECO:0000313" key="1">
    <source>
        <dbReference type="EMBL" id="EXU78761.1"/>
    </source>
</evidence>
<keyword evidence="2" id="KW-1185">Reference proteome</keyword>
<accession>A0A014MAK0</accession>
<proteinExistence type="predicted"/>
<protein>
    <submittedName>
        <fullName evidence="1">Uncharacterized protein</fullName>
    </submittedName>
</protein>
<dbReference type="InterPro" id="IPR014859">
    <property type="entry name" value="Phage_TAC_4"/>
</dbReference>
<evidence type="ECO:0000313" key="2">
    <source>
        <dbReference type="Proteomes" id="UP000020766"/>
    </source>
</evidence>
<organism evidence="1 2">
    <name type="scientific">Comamonas aquatica DA1877</name>
    <dbReference type="NCBI Taxonomy" id="1457173"/>
    <lineage>
        <taxon>Bacteria</taxon>
        <taxon>Pseudomonadati</taxon>
        <taxon>Pseudomonadota</taxon>
        <taxon>Betaproteobacteria</taxon>
        <taxon>Burkholderiales</taxon>
        <taxon>Comamonadaceae</taxon>
        <taxon>Comamonas</taxon>
    </lineage>
</organism>
<reference evidence="1 2" key="1">
    <citation type="submission" date="2014-01" db="EMBL/GenBank/DDBJ databases">
        <title>Interspecies Systems Biology Uncovers Metabolites Affecting C. elegans Gene Expression and Life History Traits.</title>
        <authorList>
            <person name="Watson E."/>
            <person name="Macneil L.T."/>
            <person name="Ritter A.D."/>
            <person name="Yilmaz L.S."/>
            <person name="Rosebrock A.P."/>
            <person name="Caudy A.A."/>
            <person name="Walhout A.J."/>
        </authorList>
    </citation>
    <scope>NUCLEOTIDE SEQUENCE [LARGE SCALE GENOMIC DNA]</scope>
    <source>
        <strain evidence="1 2">DA1877</strain>
    </source>
</reference>
<comment type="caution">
    <text evidence="1">The sequence shown here is derived from an EMBL/GenBank/DDBJ whole genome shotgun (WGS) entry which is preliminary data.</text>
</comment>
<dbReference type="Proteomes" id="UP000020766">
    <property type="component" value="Unassembled WGS sequence"/>
</dbReference>
<name>A0A014MAK0_9BURK</name>